<dbReference type="GO" id="GO:0000820">
    <property type="term" value="P:regulation of glutamine family amino acid metabolic process"/>
    <property type="evidence" value="ECO:0007669"/>
    <property type="project" value="UniProtKB-UniRule"/>
</dbReference>
<dbReference type="Gene3D" id="1.20.120.330">
    <property type="entry name" value="Nucleotidyltransferases domain 2"/>
    <property type="match status" value="2"/>
</dbReference>
<keyword evidence="2 7" id="KW-0548">Nucleotidyltransferase</keyword>
<feature type="region of interest" description="Adenylyl transferase" evidence="7">
    <location>
        <begin position="473"/>
        <end position="975"/>
    </location>
</feature>
<dbReference type="GO" id="GO:0008882">
    <property type="term" value="F:[glutamate-ammonia-ligase] adenylyltransferase activity"/>
    <property type="evidence" value="ECO:0007669"/>
    <property type="project" value="UniProtKB-UniRule"/>
</dbReference>
<evidence type="ECO:0000313" key="12">
    <source>
        <dbReference type="Proteomes" id="UP000070250"/>
    </source>
</evidence>
<feature type="domain" description="PII-uridylyltransferase/Glutamine-synthetase adenylyltransferase" evidence="10">
    <location>
        <begin position="850"/>
        <end position="941"/>
    </location>
</feature>
<evidence type="ECO:0000256" key="6">
    <source>
        <dbReference type="ARBA" id="ARBA00023268"/>
    </source>
</evidence>
<sequence>MEGRLDVDMTQDAKGAPPDWPRRLAAESAQRLTAACERAPQVWARILACEAVRESLPHVWACSEFAAASCSRDPSLLEGLLERGDLLTQVDESWIARQLAADVDGEDEPALMESMRLFRRRHMLRIAWRDIAGWAGLDETLRDLSLLADACVEFAYRRMYAAMMARYGTPRGAETGEAQPLLILGMGKLGGGELNFSSDIDLVLLYPEEGETDGPHPVDNAEFFLRLGRKLVQLLATHTVDGFVYRVDLRLRPFGDSGRLAVSFGAFEHYLQQHGRDWERYAYVKARALTALEQYPALYDEVLRPFVYRRYLDFGVFESLRDMKAMISREVKRHDMQDDVKLGPGGIREIEFIVQALQLIRGGSDRRLQSQELRKVLPRLVGRRLLPAQTVEELQNAYGYLRTVENRLQQWNDEQTHRLPDDERARARLAYALHAPDWEALMRDLNTHRECVMRCFSQIVFGPVDSEAGQRSSPVRFDLDMAAAERLRSLTSLGFEEPAAAGDLLEQLRAGAYYGRLDATGRRRLHELLPRLLPGIARCAAPAMVLARILRILERIGGRTVYLALLNENSMAMRRLIDLCAQSQFLTDQIAAQPLLLDELLDARLLEESLTRAQFAEELAGLRMTMQGEDPERQVEILRQFQSAAIFRVAVADLTGRLPLMKVSDRLTDIAELIVQEALALAWSQMTARYGTPACLDEDGRERIPGMMVVAYGKLGGLELGYGSDLDLVFLHDSSAGAQRTQGPQIVDNGVFFQRLGQRLVHLLTVHTGAGRLYEVDTRLRPGGNRGLLVQSLAAFRDYEFQEAWTWEHQSLLRARAIAGDAPLREQFETARIEILRQAVRRDDLQEEVRRMRRRMRENLSKARPGQFDLKQDAGGVADLEFLVQFWMLKWADQYPEIVTFSDNIRQLESLASGNLVPQSRVDFLVNTYRRYRQRLHRLSLEGQDSVVSDTEFVDIRRGIVELWDEVMREAGNLR</sequence>
<feature type="domain" description="Glutamate-ammonia ligase adenylyltransferase repeated" evidence="9">
    <location>
        <begin position="55"/>
        <end position="291"/>
    </location>
</feature>
<dbReference type="PATRIC" id="fig|465721.4.peg.396"/>
<dbReference type="SUPFAM" id="SSF81301">
    <property type="entry name" value="Nucleotidyltransferase"/>
    <property type="match status" value="2"/>
</dbReference>
<feature type="region of interest" description="Adenylyl removase" evidence="7">
    <location>
        <begin position="1"/>
        <end position="464"/>
    </location>
</feature>
<comment type="similarity">
    <text evidence="7">Belongs to the GlnE family.</text>
</comment>
<organism evidence="11 12">
    <name type="scientific">Steroidobacter denitrificans</name>
    <dbReference type="NCBI Taxonomy" id="465721"/>
    <lineage>
        <taxon>Bacteria</taxon>
        <taxon>Pseudomonadati</taxon>
        <taxon>Pseudomonadota</taxon>
        <taxon>Gammaproteobacteria</taxon>
        <taxon>Steroidobacterales</taxon>
        <taxon>Steroidobacteraceae</taxon>
        <taxon>Steroidobacter</taxon>
    </lineage>
</organism>
<protein>
    <recommendedName>
        <fullName evidence="7">Bifunctional glutamine synthetase adenylyltransferase/adenylyl-removing enzyme</fullName>
    </recommendedName>
    <alternativeName>
        <fullName evidence="7">ATP:glutamine synthetase adenylyltransferase</fullName>
    </alternativeName>
    <alternativeName>
        <fullName evidence="7">ATase</fullName>
    </alternativeName>
    <domain>
        <recommendedName>
            <fullName evidence="7">Glutamine synthetase adenylyl-L-tyrosine phosphorylase</fullName>
            <ecNumber evidence="7">2.7.7.89</ecNumber>
        </recommendedName>
        <alternativeName>
            <fullName evidence="7">Adenylyl removase</fullName>
            <shortName evidence="7">AR</shortName>
            <shortName evidence="7">AT-N</shortName>
        </alternativeName>
    </domain>
    <domain>
        <recommendedName>
            <fullName evidence="7">Glutamine synthetase adenylyl transferase</fullName>
            <ecNumber evidence="7">2.7.7.42</ecNumber>
        </recommendedName>
        <alternativeName>
            <fullName evidence="7">Adenylyl transferase</fullName>
            <shortName evidence="7">AT</shortName>
            <shortName evidence="7">AT-C</shortName>
        </alternativeName>
    </domain>
</protein>
<evidence type="ECO:0000259" key="9">
    <source>
        <dbReference type="Pfam" id="PF03710"/>
    </source>
</evidence>
<evidence type="ECO:0000256" key="7">
    <source>
        <dbReference type="HAMAP-Rule" id="MF_00802"/>
    </source>
</evidence>
<dbReference type="EMBL" id="CP011971">
    <property type="protein sequence ID" value="AMN45865.1"/>
    <property type="molecule type" value="Genomic_DNA"/>
</dbReference>
<evidence type="ECO:0000256" key="3">
    <source>
        <dbReference type="ARBA" id="ARBA00022741"/>
    </source>
</evidence>
<dbReference type="OrthoDB" id="9759366at2"/>
<dbReference type="KEGG" id="sdf:ACG33_01820"/>
<evidence type="ECO:0000256" key="5">
    <source>
        <dbReference type="ARBA" id="ARBA00022842"/>
    </source>
</evidence>
<dbReference type="GO" id="GO:0005524">
    <property type="term" value="F:ATP binding"/>
    <property type="evidence" value="ECO:0007669"/>
    <property type="project" value="UniProtKB-UniRule"/>
</dbReference>
<feature type="coiled-coil region" evidence="8">
    <location>
        <begin position="835"/>
        <end position="862"/>
    </location>
</feature>
<dbReference type="InterPro" id="IPR013546">
    <property type="entry name" value="PII_UdlTrfase/GS_AdlTrfase"/>
</dbReference>
<reference evidence="11 12" key="1">
    <citation type="submission" date="2015-06" db="EMBL/GenBank/DDBJ databases">
        <title>A Comprehensive Approach to Explore the Metabolic and Phylogenetic Diversity of Bacterial Steroid Degradation in the Environment: Testosterone as an Example.</title>
        <authorList>
            <person name="Yang F.-C."/>
            <person name="Chen Y.-L."/>
            <person name="Yu C.-P."/>
            <person name="Tang S.-L."/>
            <person name="Wang P.-H."/>
            <person name="Ismail W."/>
            <person name="Wang C.-H."/>
            <person name="Yang C.-Y."/>
            <person name="Chiang Y.-R."/>
        </authorList>
    </citation>
    <scope>NUCLEOTIDE SEQUENCE [LARGE SCALE GENOMIC DNA]</scope>
    <source>
        <strain evidence="11 12">DSM 18526</strain>
    </source>
</reference>
<dbReference type="Proteomes" id="UP000070250">
    <property type="component" value="Chromosome"/>
</dbReference>
<feature type="domain" description="PII-uridylyltransferase/Glutamine-synthetase adenylyltransferase" evidence="10">
    <location>
        <begin position="321"/>
        <end position="459"/>
    </location>
</feature>
<evidence type="ECO:0000256" key="2">
    <source>
        <dbReference type="ARBA" id="ARBA00022695"/>
    </source>
</evidence>
<dbReference type="EC" id="2.7.7.42" evidence="7"/>
<evidence type="ECO:0000313" key="11">
    <source>
        <dbReference type="EMBL" id="AMN45865.1"/>
    </source>
</evidence>
<dbReference type="FunFam" id="3.30.460.10:FF:000009">
    <property type="entry name" value="Bifunctional glutamine synthetase adenylyltransferase/adenylyl-removing enzyme"/>
    <property type="match status" value="2"/>
</dbReference>
<comment type="catalytic activity">
    <reaction evidence="7">
        <text>[glutamine synthetase]-O(4)-(5'-adenylyl)-L-tyrosine + phosphate = [glutamine synthetase]-L-tyrosine + ADP</text>
        <dbReference type="Rhea" id="RHEA:43716"/>
        <dbReference type="Rhea" id="RHEA-COMP:10660"/>
        <dbReference type="Rhea" id="RHEA-COMP:10661"/>
        <dbReference type="ChEBI" id="CHEBI:43474"/>
        <dbReference type="ChEBI" id="CHEBI:46858"/>
        <dbReference type="ChEBI" id="CHEBI:83624"/>
        <dbReference type="ChEBI" id="CHEBI:456216"/>
        <dbReference type="EC" id="2.7.7.89"/>
    </reaction>
</comment>
<keyword evidence="6 7" id="KW-0511">Multifunctional enzyme</keyword>
<comment type="cofactor">
    <cofactor evidence="7">
        <name>Mg(2+)</name>
        <dbReference type="ChEBI" id="CHEBI:18420"/>
    </cofactor>
</comment>
<keyword evidence="1 7" id="KW-0808">Transferase</keyword>
<evidence type="ECO:0000256" key="1">
    <source>
        <dbReference type="ARBA" id="ARBA00022679"/>
    </source>
</evidence>
<dbReference type="HAMAP" id="MF_00802">
    <property type="entry name" value="GlnE"/>
    <property type="match status" value="1"/>
</dbReference>
<keyword evidence="8" id="KW-0175">Coiled coil</keyword>
<gene>
    <name evidence="7" type="primary">glnE</name>
    <name evidence="11" type="ORF">ACG33_01820</name>
</gene>
<dbReference type="InterPro" id="IPR043519">
    <property type="entry name" value="NT_sf"/>
</dbReference>
<dbReference type="STRING" id="465721.ACG33_01820"/>
<evidence type="ECO:0000259" key="10">
    <source>
        <dbReference type="Pfam" id="PF08335"/>
    </source>
</evidence>
<dbReference type="GO" id="GO:0000287">
    <property type="term" value="F:magnesium ion binding"/>
    <property type="evidence" value="ECO:0007669"/>
    <property type="project" value="UniProtKB-UniRule"/>
</dbReference>
<keyword evidence="4 7" id="KW-0067">ATP-binding</keyword>
<keyword evidence="5 7" id="KW-0460">Magnesium</keyword>
<evidence type="ECO:0000256" key="4">
    <source>
        <dbReference type="ARBA" id="ARBA00022840"/>
    </source>
</evidence>
<dbReference type="GO" id="GO:0005829">
    <property type="term" value="C:cytosol"/>
    <property type="evidence" value="ECO:0007669"/>
    <property type="project" value="TreeGrafter"/>
</dbReference>
<dbReference type="NCBIfam" id="NF008292">
    <property type="entry name" value="PRK11072.1"/>
    <property type="match status" value="1"/>
</dbReference>
<comment type="catalytic activity">
    <reaction evidence="7">
        <text>[glutamine synthetase]-L-tyrosine + ATP = [glutamine synthetase]-O(4)-(5'-adenylyl)-L-tyrosine + diphosphate</text>
        <dbReference type="Rhea" id="RHEA:18589"/>
        <dbReference type="Rhea" id="RHEA-COMP:10660"/>
        <dbReference type="Rhea" id="RHEA-COMP:10661"/>
        <dbReference type="ChEBI" id="CHEBI:30616"/>
        <dbReference type="ChEBI" id="CHEBI:33019"/>
        <dbReference type="ChEBI" id="CHEBI:46858"/>
        <dbReference type="ChEBI" id="CHEBI:83624"/>
        <dbReference type="EC" id="2.7.7.42"/>
    </reaction>
</comment>
<dbReference type="Gene3D" id="1.20.120.1510">
    <property type="match status" value="1"/>
</dbReference>
<dbReference type="CDD" id="cd05401">
    <property type="entry name" value="NT_GlnE_GlnD_like"/>
    <property type="match status" value="2"/>
</dbReference>
<dbReference type="SUPFAM" id="SSF81593">
    <property type="entry name" value="Nucleotidyltransferase substrate binding subunit/domain"/>
    <property type="match status" value="2"/>
</dbReference>
<keyword evidence="3 7" id="KW-0547">Nucleotide-binding</keyword>
<feature type="domain" description="Glutamate-ammonia ligase adenylyltransferase repeated" evidence="9">
    <location>
        <begin position="574"/>
        <end position="830"/>
    </location>
</feature>
<dbReference type="AlphaFoldDB" id="A0A127F8D4"/>
<keyword evidence="12" id="KW-1185">Reference proteome</keyword>
<dbReference type="EC" id="2.7.7.89" evidence="7"/>
<accession>A0A127F8D4</accession>
<dbReference type="InterPro" id="IPR005190">
    <property type="entry name" value="GlnE_rpt_dom"/>
</dbReference>
<dbReference type="FunFam" id="1.20.120.330:FF:000005">
    <property type="entry name" value="Bifunctional glutamine synthetase adenylyltransferase/adenylyl-removing enzyme"/>
    <property type="match status" value="1"/>
</dbReference>
<dbReference type="Pfam" id="PF08335">
    <property type="entry name" value="GlnD_UR_UTase"/>
    <property type="match status" value="2"/>
</dbReference>
<dbReference type="Pfam" id="PF03710">
    <property type="entry name" value="GlnE"/>
    <property type="match status" value="2"/>
</dbReference>
<proteinExistence type="inferred from homology"/>
<dbReference type="Gene3D" id="3.30.460.10">
    <property type="entry name" value="Beta Polymerase, domain 2"/>
    <property type="match status" value="2"/>
</dbReference>
<dbReference type="GO" id="GO:0047388">
    <property type="term" value="F:[glutamine synthetase]-adenylyl-L-tyrosine phosphorylase activity"/>
    <property type="evidence" value="ECO:0007669"/>
    <property type="project" value="UniProtKB-EC"/>
</dbReference>
<dbReference type="InterPro" id="IPR023057">
    <property type="entry name" value="GlnE"/>
</dbReference>
<dbReference type="PANTHER" id="PTHR30621:SF0">
    <property type="entry name" value="BIFUNCTIONAL GLUTAMINE SYNTHETASE ADENYLYLTRANSFERASE_ADENYLYL-REMOVING ENZYME"/>
    <property type="match status" value="1"/>
</dbReference>
<name>A0A127F8D4_STEDE</name>
<evidence type="ECO:0000256" key="8">
    <source>
        <dbReference type="SAM" id="Coils"/>
    </source>
</evidence>
<dbReference type="PANTHER" id="PTHR30621">
    <property type="entry name" value="GLUTAMINE SYNTHETASE ADENYLYLTRANSFERASE"/>
    <property type="match status" value="1"/>
</dbReference>
<comment type="function">
    <text evidence="7">Involved in the regulation of glutamine synthetase GlnA, a key enzyme in the process to assimilate ammonia. When cellular nitrogen levels are high, the C-terminal adenylyl transferase (AT) inactivates GlnA by covalent transfer of an adenylyl group from ATP to specific tyrosine residue of GlnA, thus reducing its activity. Conversely, when nitrogen levels are low, the N-terminal adenylyl removase (AR) activates GlnA by removing the adenylyl group by phosphorolysis, increasing its activity. The regulatory region of GlnE binds the signal transduction protein PII (GlnB) which indicates the nitrogen status of the cell.</text>
</comment>